<keyword evidence="3" id="KW-1185">Reference proteome</keyword>
<sequence>MLASAWLLVAIISSLAPDYWGFAIGLEGLFILHIALKENYFSVRIEAFGLLIFAILHAVLQCFPISPPLHCYL</sequence>
<dbReference type="Proteomes" id="UP000011864">
    <property type="component" value="Chromosome"/>
</dbReference>
<dbReference type="KEGG" id="gps:C427_1841"/>
<proteinExistence type="predicted"/>
<evidence type="ECO:0000313" key="3">
    <source>
        <dbReference type="Proteomes" id="UP000011864"/>
    </source>
</evidence>
<dbReference type="STRING" id="1129794.C427_1841"/>
<evidence type="ECO:0000256" key="1">
    <source>
        <dbReference type="SAM" id="Phobius"/>
    </source>
</evidence>
<dbReference type="OrthoDB" id="6379269at2"/>
<accession>K6YXB8</accession>
<name>K6YXB8_9ALTE</name>
<keyword evidence="1" id="KW-0812">Transmembrane</keyword>
<evidence type="ECO:0000313" key="2">
    <source>
        <dbReference type="EMBL" id="AGH43950.1"/>
    </source>
</evidence>
<keyword evidence="1" id="KW-0472">Membrane</keyword>
<dbReference type="AlphaFoldDB" id="K6YXB8"/>
<dbReference type="EMBL" id="CP003837">
    <property type="protein sequence ID" value="AGH43950.1"/>
    <property type="molecule type" value="Genomic_DNA"/>
</dbReference>
<dbReference type="HOGENOM" id="CLU_2701453_0_0_6"/>
<feature type="transmembrane region" description="Helical" evidence="1">
    <location>
        <begin position="6"/>
        <end position="35"/>
    </location>
</feature>
<protein>
    <submittedName>
        <fullName evidence="2">Uncharacterized protein</fullName>
    </submittedName>
</protein>
<organism evidence="2 3">
    <name type="scientific">Paraglaciecola psychrophila 170</name>
    <dbReference type="NCBI Taxonomy" id="1129794"/>
    <lineage>
        <taxon>Bacteria</taxon>
        <taxon>Pseudomonadati</taxon>
        <taxon>Pseudomonadota</taxon>
        <taxon>Gammaproteobacteria</taxon>
        <taxon>Alteromonadales</taxon>
        <taxon>Alteromonadaceae</taxon>
        <taxon>Paraglaciecola</taxon>
    </lineage>
</organism>
<reference evidence="2 3" key="1">
    <citation type="journal article" date="2013" name="Genome Announc.">
        <title>Complete Genome Sequence of Glaciecola psychrophila Strain 170T.</title>
        <authorList>
            <person name="Yin J."/>
            <person name="Chen J."/>
            <person name="Liu G."/>
            <person name="Yu Y."/>
            <person name="Song L."/>
            <person name="Wang X."/>
            <person name="Qu X."/>
        </authorList>
    </citation>
    <scope>NUCLEOTIDE SEQUENCE [LARGE SCALE GENOMIC DNA]</scope>
    <source>
        <strain evidence="2 3">170</strain>
    </source>
</reference>
<gene>
    <name evidence="2" type="ORF">C427_1841</name>
</gene>
<keyword evidence="1" id="KW-1133">Transmembrane helix</keyword>
<feature type="transmembrane region" description="Helical" evidence="1">
    <location>
        <begin position="47"/>
        <end position="66"/>
    </location>
</feature>